<reference evidence="1 2" key="1">
    <citation type="submission" date="2017-04" db="EMBL/GenBank/DDBJ databases">
        <authorList>
            <person name="Afonso C.L."/>
            <person name="Miller P.J."/>
            <person name="Scott M.A."/>
            <person name="Spackman E."/>
            <person name="Goraichik I."/>
            <person name="Dimitrov K.M."/>
            <person name="Suarez D.L."/>
            <person name="Swayne D.E."/>
        </authorList>
    </citation>
    <scope>NUCLEOTIDE SEQUENCE [LARGE SCALE GENOMIC DNA]</scope>
    <source>
        <strain evidence="1 2">CGMCC 1.12644</strain>
    </source>
</reference>
<name>A0A1W2CB51_9RHOB</name>
<evidence type="ECO:0000313" key="2">
    <source>
        <dbReference type="Proteomes" id="UP000192330"/>
    </source>
</evidence>
<gene>
    <name evidence="1" type="ORF">SAMN06295998_10742</name>
</gene>
<dbReference type="Proteomes" id="UP000192330">
    <property type="component" value="Unassembled WGS sequence"/>
</dbReference>
<dbReference type="AlphaFoldDB" id="A0A1W2CB51"/>
<proteinExistence type="predicted"/>
<dbReference type="EMBL" id="FWYD01000007">
    <property type="protein sequence ID" value="SMC82379.1"/>
    <property type="molecule type" value="Genomic_DNA"/>
</dbReference>
<dbReference type="STRING" id="1387277.SAMN06295998_10742"/>
<sequence>MVPHEKTGPCGYTCIEPTERNIGRLDGNIEAGSNFVTCRLIVPAFSDLLTHLSNKDSSG</sequence>
<organism evidence="1 2">
    <name type="scientific">Primorskyibacter flagellatus</name>
    <dbReference type="NCBI Taxonomy" id="1387277"/>
    <lineage>
        <taxon>Bacteria</taxon>
        <taxon>Pseudomonadati</taxon>
        <taxon>Pseudomonadota</taxon>
        <taxon>Alphaproteobacteria</taxon>
        <taxon>Rhodobacterales</taxon>
        <taxon>Roseobacteraceae</taxon>
        <taxon>Primorskyibacter</taxon>
    </lineage>
</organism>
<accession>A0A1W2CB51</accession>
<keyword evidence="2" id="KW-1185">Reference proteome</keyword>
<evidence type="ECO:0000313" key="1">
    <source>
        <dbReference type="EMBL" id="SMC82379.1"/>
    </source>
</evidence>
<protein>
    <submittedName>
        <fullName evidence="1">Uncharacterized protein</fullName>
    </submittedName>
</protein>